<dbReference type="HOGENOM" id="CLU_044118_3_0_7"/>
<keyword evidence="2 4" id="KW-0479">Metal-binding</keyword>
<accession>C5EYW0</accession>
<keyword evidence="4" id="KW-0472">Membrane</keyword>
<dbReference type="GO" id="GO:0000287">
    <property type="term" value="F:magnesium ion binding"/>
    <property type="evidence" value="ECO:0007669"/>
    <property type="project" value="UniProtKB-UniRule"/>
</dbReference>
<feature type="binding site" evidence="4">
    <location>
        <begin position="87"/>
        <end position="90"/>
    </location>
    <ligand>
        <name>substrate</name>
    </ligand>
</feature>
<feature type="binding site" evidence="4">
    <location>
        <position position="208"/>
    </location>
    <ligand>
        <name>Mg(2+)</name>
        <dbReference type="ChEBI" id="CHEBI:18420"/>
        <label>2</label>
    </ligand>
</feature>
<evidence type="ECO:0000256" key="1">
    <source>
        <dbReference type="ARBA" id="ARBA00001625"/>
    </source>
</evidence>
<keyword evidence="3 4" id="KW-0460">Magnesium</keyword>
<comment type="similarity">
    <text evidence="4">Belongs to the inositol monophosphatase superfamily. CysQ family.</text>
</comment>
<dbReference type="PANTHER" id="PTHR43028">
    <property type="entry name" value="3'(2'),5'-BISPHOSPHATE NUCLEOTIDASE 1"/>
    <property type="match status" value="1"/>
</dbReference>
<dbReference type="CDD" id="cd01638">
    <property type="entry name" value="CysQ"/>
    <property type="match status" value="1"/>
</dbReference>
<dbReference type="Gene3D" id="3.30.540.10">
    <property type="entry name" value="Fructose-1,6-Bisphosphatase, subunit A, domain 1"/>
    <property type="match status" value="1"/>
</dbReference>
<evidence type="ECO:0000313" key="6">
    <source>
        <dbReference type="EMBL" id="EEQ63075.1"/>
    </source>
</evidence>
<reference evidence="7" key="1">
    <citation type="journal article" date="2014" name="Genome Announc.">
        <title>Draft genome sequences of six enterohepatic helicobacter species isolated from humans and one from rhesus macaques.</title>
        <authorList>
            <person name="Shen Z."/>
            <person name="Sheh A."/>
            <person name="Young S.K."/>
            <person name="Abouelliel A."/>
            <person name="Ward D.V."/>
            <person name="Earl A.M."/>
            <person name="Fox J.G."/>
        </authorList>
    </citation>
    <scope>NUCLEOTIDE SEQUENCE [LARGE SCALE GENOMIC DNA]</scope>
    <source>
        <strain evidence="7">MIT 98-5489</strain>
    </source>
</reference>
<proteinExistence type="inferred from homology"/>
<dbReference type="NCBIfam" id="TIGR01331">
    <property type="entry name" value="bisphos_cysQ"/>
    <property type="match status" value="1"/>
</dbReference>
<feature type="binding site" evidence="4">
    <location>
        <position position="208"/>
    </location>
    <ligand>
        <name>substrate</name>
    </ligand>
</feature>
<comment type="function">
    <text evidence="4">Converts adenosine-3',5'-bisphosphate (PAP) to AMP.</text>
</comment>
<dbReference type="EMBL" id="DS990442">
    <property type="protein sequence ID" value="EEQ63075.1"/>
    <property type="molecule type" value="Genomic_DNA"/>
</dbReference>
<dbReference type="RefSeq" id="WP_005021243.1">
    <property type="nucleotide sequence ID" value="NZ_DS990442.1"/>
</dbReference>
<dbReference type="GO" id="GO:0008441">
    <property type="term" value="F:3'(2'),5'-bisphosphate nucleotidase activity"/>
    <property type="evidence" value="ECO:0007669"/>
    <property type="project" value="UniProtKB-UniRule"/>
</dbReference>
<feature type="binding site" evidence="4">
    <location>
        <position position="87"/>
    </location>
    <ligand>
        <name>Mg(2+)</name>
        <dbReference type="ChEBI" id="CHEBI:18420"/>
        <label>1</label>
    </ligand>
</feature>
<protein>
    <recommendedName>
        <fullName evidence="4">3'(2'),5'-bisphosphate nucleotidase CysQ</fullName>
        <ecNumber evidence="4">3.1.3.7</ecNumber>
    </recommendedName>
    <alternativeName>
        <fullName evidence="4">3'(2'),5-bisphosphonucleoside 3'(2')-phosphohydrolase</fullName>
    </alternativeName>
    <alternativeName>
        <fullName evidence="4">3'-phosphoadenosine 5'-phosphate phosphatase</fullName>
        <shortName evidence="4">PAP phosphatase</shortName>
    </alternativeName>
</protein>
<sequence length="247" mass="27983">MLEKIDLDELRGIALDASRAVMEVYKRDFSVYEKEDKSPVSEADLLGNEIICKALAKFSLPILSEENKLVSFDERKKWDYFFCVDPLDGTKEFIKRNGEFTINIALIDRDTPIAGVVYAPALDLMFSAKKGGGAFKNNEKLPLKIKRDSYKIVASKSHMSKETSDFIENLKVDKPKEFVSMGSSLKLCLVASGEADIYPRLAPTMEWDTAAADAIVREAGKMTYDFYTNKPLVYNKEDLRNPYFVVR</sequence>
<feature type="binding site" evidence="5">
    <location>
        <position position="88"/>
    </location>
    <ligand>
        <name>Mg(2+)</name>
        <dbReference type="ChEBI" id="CHEBI:18420"/>
        <label>1</label>
        <note>catalytic</note>
    </ligand>
</feature>
<dbReference type="Proteomes" id="UP000003953">
    <property type="component" value="Unassembled WGS sequence"/>
</dbReference>
<dbReference type="InterPro" id="IPR020583">
    <property type="entry name" value="Inositol_monoP_metal-BS"/>
</dbReference>
<feature type="binding site" evidence="5">
    <location>
        <position position="208"/>
    </location>
    <ligand>
        <name>Mg(2+)</name>
        <dbReference type="ChEBI" id="CHEBI:18420"/>
        <label>1</label>
        <note>catalytic</note>
    </ligand>
</feature>
<dbReference type="GO" id="GO:0005886">
    <property type="term" value="C:plasma membrane"/>
    <property type="evidence" value="ECO:0007669"/>
    <property type="project" value="UniProtKB-SubCell"/>
</dbReference>
<feature type="binding site" evidence="4">
    <location>
        <position position="88"/>
    </location>
    <ligand>
        <name>Mg(2+)</name>
        <dbReference type="ChEBI" id="CHEBI:18420"/>
        <label>2</label>
    </ligand>
</feature>
<dbReference type="EC" id="3.1.3.7" evidence="4"/>
<dbReference type="AlphaFoldDB" id="C5EYW0"/>
<dbReference type="InterPro" id="IPR006240">
    <property type="entry name" value="CysQ"/>
</dbReference>
<dbReference type="PROSITE" id="PS00629">
    <property type="entry name" value="IMP_1"/>
    <property type="match status" value="1"/>
</dbReference>
<evidence type="ECO:0000256" key="3">
    <source>
        <dbReference type="ARBA" id="ARBA00022842"/>
    </source>
</evidence>
<feature type="binding site" evidence="4">
    <location>
        <position position="85"/>
    </location>
    <ligand>
        <name>Mg(2+)</name>
        <dbReference type="ChEBI" id="CHEBI:18420"/>
        <label>1</label>
    </ligand>
</feature>
<dbReference type="InterPro" id="IPR000760">
    <property type="entry name" value="Inositol_monophosphatase-like"/>
</dbReference>
<comment type="catalytic activity">
    <reaction evidence="1 4">
        <text>adenosine 3',5'-bisphosphate + H2O = AMP + phosphate</text>
        <dbReference type="Rhea" id="RHEA:10040"/>
        <dbReference type="ChEBI" id="CHEBI:15377"/>
        <dbReference type="ChEBI" id="CHEBI:43474"/>
        <dbReference type="ChEBI" id="CHEBI:58343"/>
        <dbReference type="ChEBI" id="CHEBI:456215"/>
        <dbReference type="EC" id="3.1.3.7"/>
    </reaction>
</comment>
<keyword evidence="4 6" id="KW-0378">Hydrolase</keyword>
<evidence type="ECO:0000256" key="2">
    <source>
        <dbReference type="ARBA" id="ARBA00022723"/>
    </source>
</evidence>
<comment type="cofactor">
    <cofactor evidence="4 5">
        <name>Mg(2+)</name>
        <dbReference type="ChEBI" id="CHEBI:18420"/>
    </cofactor>
</comment>
<dbReference type="HAMAP" id="MF_02095">
    <property type="entry name" value="CysQ"/>
    <property type="match status" value="1"/>
</dbReference>
<evidence type="ECO:0000256" key="5">
    <source>
        <dbReference type="PIRSR" id="PIRSR600760-2"/>
    </source>
</evidence>
<dbReference type="Gene3D" id="3.40.190.80">
    <property type="match status" value="1"/>
</dbReference>
<feature type="binding site" evidence="5">
    <location>
        <position position="85"/>
    </location>
    <ligand>
        <name>Mg(2+)</name>
        <dbReference type="ChEBI" id="CHEBI:18420"/>
        <label>1</label>
        <note>catalytic</note>
    </ligand>
</feature>
<feature type="binding site" evidence="4">
    <location>
        <position position="85"/>
    </location>
    <ligand>
        <name>Mg(2+)</name>
        <dbReference type="ChEBI" id="CHEBI:18420"/>
        <label>2</label>
    </ligand>
</feature>
<comment type="subcellular location">
    <subcellularLocation>
        <location evidence="4">Cell membrane</location>
        <topology evidence="4">Peripheral membrane protein</topology>
        <orientation evidence="4">Cytoplasmic side</orientation>
    </subcellularLocation>
</comment>
<feature type="binding site" evidence="4">
    <location>
        <position position="65"/>
    </location>
    <ligand>
        <name>Mg(2+)</name>
        <dbReference type="ChEBI" id="CHEBI:18420"/>
        <label>1</label>
    </ligand>
</feature>
<dbReference type="GO" id="GO:0000103">
    <property type="term" value="P:sulfate assimilation"/>
    <property type="evidence" value="ECO:0007669"/>
    <property type="project" value="TreeGrafter"/>
</dbReference>
<feature type="binding site" evidence="5">
    <location>
        <position position="87"/>
    </location>
    <ligand>
        <name>Mg(2+)</name>
        <dbReference type="ChEBI" id="CHEBI:18420"/>
        <label>1</label>
        <note>catalytic</note>
    </ligand>
</feature>
<evidence type="ECO:0000313" key="7">
    <source>
        <dbReference type="Proteomes" id="UP000003953"/>
    </source>
</evidence>
<dbReference type="PRINTS" id="PR00377">
    <property type="entry name" value="IMPHPHTASES"/>
</dbReference>
<keyword evidence="7" id="KW-1185">Reference proteome</keyword>
<evidence type="ECO:0000256" key="4">
    <source>
        <dbReference type="HAMAP-Rule" id="MF_02095"/>
    </source>
</evidence>
<dbReference type="GO" id="GO:0050427">
    <property type="term" value="P:3'-phosphoadenosine 5'-phosphosulfate metabolic process"/>
    <property type="evidence" value="ECO:0007669"/>
    <property type="project" value="TreeGrafter"/>
</dbReference>
<gene>
    <name evidence="4 6" type="primary">cysQ</name>
    <name evidence="6" type="ORF">HPMG_00532</name>
</gene>
<organism evidence="6 7">
    <name type="scientific">Helicobacter pullorum MIT 98-5489</name>
    <dbReference type="NCBI Taxonomy" id="537972"/>
    <lineage>
        <taxon>Bacteria</taxon>
        <taxon>Pseudomonadati</taxon>
        <taxon>Campylobacterota</taxon>
        <taxon>Epsilonproteobacteria</taxon>
        <taxon>Campylobacterales</taxon>
        <taxon>Helicobacteraceae</taxon>
        <taxon>Helicobacter</taxon>
    </lineage>
</organism>
<dbReference type="InterPro" id="IPR050725">
    <property type="entry name" value="CysQ/Inositol_MonoPase"/>
</dbReference>
<dbReference type="eggNOG" id="COG1218">
    <property type="taxonomic scope" value="Bacteria"/>
</dbReference>
<feature type="binding site" evidence="4">
    <location>
        <position position="65"/>
    </location>
    <ligand>
        <name>substrate</name>
    </ligand>
</feature>
<dbReference type="Pfam" id="PF00459">
    <property type="entry name" value="Inositol_P"/>
    <property type="match status" value="1"/>
</dbReference>
<keyword evidence="4" id="KW-1003">Cell membrane</keyword>
<dbReference type="PANTHER" id="PTHR43028:SF5">
    <property type="entry name" value="3'(2'),5'-BISPHOSPHATE NUCLEOTIDASE 1"/>
    <property type="match status" value="1"/>
</dbReference>
<feature type="binding site" evidence="5">
    <location>
        <position position="65"/>
    </location>
    <ligand>
        <name>Mg(2+)</name>
        <dbReference type="ChEBI" id="CHEBI:18420"/>
        <label>1</label>
        <note>catalytic</note>
    </ligand>
</feature>
<name>C5EYW0_9HELI</name>
<dbReference type="SUPFAM" id="SSF56655">
    <property type="entry name" value="Carbohydrate phosphatase"/>
    <property type="match status" value="1"/>
</dbReference>